<keyword evidence="7" id="KW-1185">Reference proteome</keyword>
<gene>
    <name evidence="6" type="ORF">D0Y65_052201</name>
</gene>
<feature type="region of interest" description="Leucine repeat II (LRII)" evidence="5">
    <location>
        <begin position="364"/>
        <end position="396"/>
    </location>
</feature>
<dbReference type="PROSITE" id="PS50985">
    <property type="entry name" value="GRAS"/>
    <property type="match status" value="1"/>
</dbReference>
<evidence type="ECO:0000313" key="7">
    <source>
        <dbReference type="Proteomes" id="UP000289340"/>
    </source>
</evidence>
<evidence type="ECO:0000256" key="3">
    <source>
        <dbReference type="ARBA" id="ARBA00023163"/>
    </source>
</evidence>
<dbReference type="Pfam" id="PF03514">
    <property type="entry name" value="GRAS"/>
    <property type="match status" value="1"/>
</dbReference>
<keyword evidence="2" id="KW-0805">Transcription regulation</keyword>
<feature type="region of interest" description="SAW" evidence="5">
    <location>
        <begin position="498"/>
        <end position="574"/>
    </location>
</feature>
<dbReference type="InterPro" id="IPR005202">
    <property type="entry name" value="TF_GRAS"/>
</dbReference>
<evidence type="ECO:0000256" key="4">
    <source>
        <dbReference type="ARBA" id="ARBA00023242"/>
    </source>
</evidence>
<evidence type="ECO:0000256" key="2">
    <source>
        <dbReference type="ARBA" id="ARBA00023015"/>
    </source>
</evidence>
<dbReference type="Gramene" id="XM_028362162.1">
    <property type="protein sequence ID" value="XP_028217963.1"/>
    <property type="gene ID" value="LOC114399931"/>
</dbReference>
<dbReference type="Proteomes" id="UP000289340">
    <property type="component" value="Chromosome 19"/>
</dbReference>
<evidence type="ECO:0000256" key="5">
    <source>
        <dbReference type="PROSITE-ProRule" id="PRU01191"/>
    </source>
</evidence>
<comment type="similarity">
    <text evidence="5">Belongs to the GRAS family.</text>
</comment>
<evidence type="ECO:0000256" key="1">
    <source>
        <dbReference type="ARBA" id="ARBA00004123"/>
    </source>
</evidence>
<reference evidence="6 7" key="1">
    <citation type="submission" date="2018-09" db="EMBL/GenBank/DDBJ databases">
        <title>A high-quality reference genome of wild soybean provides a powerful tool to mine soybean genomes.</title>
        <authorList>
            <person name="Xie M."/>
            <person name="Chung C.Y.L."/>
            <person name="Li M.-W."/>
            <person name="Wong F.-L."/>
            <person name="Chan T.-F."/>
            <person name="Lam H.-M."/>
        </authorList>
    </citation>
    <scope>NUCLEOTIDE SEQUENCE [LARGE SCALE GENOMIC DNA]</scope>
    <source>
        <strain evidence="7">cv. W05</strain>
        <tissue evidence="6">Hypocotyl of etiolated seedlings</tissue>
    </source>
</reference>
<dbReference type="GO" id="GO:0005634">
    <property type="term" value="C:nucleus"/>
    <property type="evidence" value="ECO:0007669"/>
    <property type="project" value="UniProtKB-SubCell"/>
</dbReference>
<dbReference type="PANTHER" id="PTHR31636">
    <property type="entry name" value="OSJNBA0084A10.13 PROTEIN-RELATED"/>
    <property type="match status" value="1"/>
</dbReference>
<sequence length="576" mass="65865">MEIDQFSSTDLNFKGTQMGYGSTQEDVFQGKESLSGMELLGEIDPLPAENGKGVKLFKYQDQKQLQEPKADNLMLEEVNFDPDVQMQPTQLFQETEGLMKHGVASTEPVEYNKQVAPTPSLASLELLRNYGSRFKRLSEQNISTLSNIETSFDRQKMSTEEIIRVAGARYIQYSAHWNDSFYIPMHPYGLDLGGLSEEENRDIELAQFLLAAAERVGCQQFERANGLLLHCEWSSNASANPVQRVIFHFARALRERIYKETGRMTVKGSGKNEERELLQKMDTNIALKCHLKVPFNQVMQFTGIQAIVEHVACETKIHLIDLEIRSGVQYTALMQALAERRDRIVQLLKITAIGLSSLKTMIEETGKRLASFAESLNLPFSYKTVFVTDIAEIREDHFEIGEDEAVAVYSPYFLRSMVSRPDCMENLMRVIRNIKPVIMIVLEVEANHNSPSFVNRFIEALFFYSAYFDCLETCIKHEIECRMTIEAVLSEGIRDIVAMEGRERTVRNVKIDVWRRFFARYRMVETGFSESSLYHAHLVAKGFSFGKFCTIEKNGKCLIVGWKGTPMHSISAWRFL</sequence>
<dbReference type="SMR" id="A0A445FJY7"/>
<accession>A0A445FJY7</accession>
<comment type="subcellular location">
    <subcellularLocation>
        <location evidence="1">Nucleus</location>
    </subcellularLocation>
</comment>
<evidence type="ECO:0000313" key="6">
    <source>
        <dbReference type="EMBL" id="RZB49101.1"/>
    </source>
</evidence>
<name>A0A445FJY7_GLYSO</name>
<dbReference type="EMBL" id="QZWG01000019">
    <property type="protein sequence ID" value="RZB49101.1"/>
    <property type="molecule type" value="Genomic_DNA"/>
</dbReference>
<dbReference type="AlphaFoldDB" id="A0A445FJY7"/>
<comment type="caution">
    <text evidence="6">The sequence shown here is derived from an EMBL/GenBank/DDBJ whole genome shotgun (WGS) entry which is preliminary data.</text>
</comment>
<keyword evidence="3" id="KW-0804">Transcription</keyword>
<organism evidence="6 7">
    <name type="scientific">Glycine soja</name>
    <name type="common">Wild soybean</name>
    <dbReference type="NCBI Taxonomy" id="3848"/>
    <lineage>
        <taxon>Eukaryota</taxon>
        <taxon>Viridiplantae</taxon>
        <taxon>Streptophyta</taxon>
        <taxon>Embryophyta</taxon>
        <taxon>Tracheophyta</taxon>
        <taxon>Spermatophyta</taxon>
        <taxon>Magnoliopsida</taxon>
        <taxon>eudicotyledons</taxon>
        <taxon>Gunneridae</taxon>
        <taxon>Pentapetalae</taxon>
        <taxon>rosids</taxon>
        <taxon>fabids</taxon>
        <taxon>Fabales</taxon>
        <taxon>Fabaceae</taxon>
        <taxon>Papilionoideae</taxon>
        <taxon>50 kb inversion clade</taxon>
        <taxon>NPAAA clade</taxon>
        <taxon>indigoferoid/millettioid clade</taxon>
        <taxon>Phaseoleae</taxon>
        <taxon>Glycine</taxon>
        <taxon>Glycine subgen. Soja</taxon>
    </lineage>
</organism>
<proteinExistence type="inferred from homology"/>
<protein>
    <submittedName>
        <fullName evidence="6">DELLA protein GAI1</fullName>
    </submittedName>
</protein>
<keyword evidence="4" id="KW-0539">Nucleus</keyword>
<comment type="caution">
    <text evidence="5">Lacks conserved residue(s) required for the propagation of feature annotation.</text>
</comment>